<protein>
    <submittedName>
        <fullName evidence="1">Uncharacterized protein</fullName>
    </submittedName>
</protein>
<dbReference type="AlphaFoldDB" id="S4P056"/>
<proteinExistence type="predicted"/>
<feature type="non-terminal residue" evidence="1">
    <location>
        <position position="1"/>
    </location>
</feature>
<sequence length="69" mass="8227">TYGPKVSITLRPKFMSRYDLRNLRTSYFSGTIVMIFYENTSNFINSFRPVPTVKLFVLNYHEHFKIISE</sequence>
<name>S4P056_9NEOP</name>
<accession>S4P056</accession>
<reference evidence="1" key="2">
    <citation type="submission" date="2013-05" db="EMBL/GenBank/DDBJ databases">
        <authorList>
            <person name="Carter J.-M."/>
            <person name="Baker S.C."/>
            <person name="Pink R."/>
            <person name="Carter D.R.F."/>
            <person name="Collins A."/>
            <person name="Tomlin J."/>
            <person name="Gibbs M."/>
            <person name="Breuker C.J."/>
        </authorList>
    </citation>
    <scope>NUCLEOTIDE SEQUENCE</scope>
    <source>
        <tissue evidence="1">Ovary</tissue>
    </source>
</reference>
<dbReference type="EMBL" id="GAIX01013110">
    <property type="protein sequence ID" value="JAA79450.1"/>
    <property type="molecule type" value="Transcribed_RNA"/>
</dbReference>
<organism evidence="1">
    <name type="scientific">Pararge aegeria</name>
    <name type="common">speckled wood butterfly</name>
    <dbReference type="NCBI Taxonomy" id="116150"/>
    <lineage>
        <taxon>Eukaryota</taxon>
        <taxon>Metazoa</taxon>
        <taxon>Ecdysozoa</taxon>
        <taxon>Arthropoda</taxon>
        <taxon>Hexapoda</taxon>
        <taxon>Insecta</taxon>
        <taxon>Pterygota</taxon>
        <taxon>Neoptera</taxon>
        <taxon>Endopterygota</taxon>
        <taxon>Lepidoptera</taxon>
        <taxon>Glossata</taxon>
        <taxon>Ditrysia</taxon>
        <taxon>Papilionoidea</taxon>
        <taxon>Nymphalidae</taxon>
        <taxon>Satyrinae</taxon>
        <taxon>Satyrini</taxon>
        <taxon>Parargina</taxon>
        <taxon>Pararge</taxon>
    </lineage>
</organism>
<reference evidence="1" key="1">
    <citation type="journal article" date="2013" name="BMC Genomics">
        <title>Unscrambling butterfly oogenesis.</title>
        <authorList>
            <person name="Carter J.M."/>
            <person name="Baker S.C."/>
            <person name="Pink R."/>
            <person name="Carter D.R."/>
            <person name="Collins A."/>
            <person name="Tomlin J."/>
            <person name="Gibbs M."/>
            <person name="Breuker C.J."/>
        </authorList>
    </citation>
    <scope>NUCLEOTIDE SEQUENCE</scope>
    <source>
        <tissue evidence="1">Ovary</tissue>
    </source>
</reference>
<evidence type="ECO:0000313" key="1">
    <source>
        <dbReference type="EMBL" id="JAA79450.1"/>
    </source>
</evidence>